<comment type="caution">
    <text evidence="2">The sequence shown here is derived from an EMBL/GenBank/DDBJ whole genome shotgun (WGS) entry which is preliminary data.</text>
</comment>
<keyword evidence="1" id="KW-1133">Transmembrane helix</keyword>
<keyword evidence="3" id="KW-1185">Reference proteome</keyword>
<sequence>MSNKEQTNGNRYNPHPMLGKGFEITIGIHYIHKCFSVPKSRCEYRSADPVAIISTVVASFFVYVVRYDRS</sequence>
<dbReference type="EMBL" id="ML986621">
    <property type="protein sequence ID" value="KAF2263932.1"/>
    <property type="molecule type" value="Genomic_DNA"/>
</dbReference>
<reference evidence="3" key="1">
    <citation type="journal article" date="2020" name="Stud. Mycol.">
        <title>101 Dothideomycetes genomes: A test case for predicting lifestyles and emergence of pathogens.</title>
        <authorList>
            <person name="Haridas S."/>
            <person name="Albert R."/>
            <person name="Binder M."/>
            <person name="Bloem J."/>
            <person name="LaButti K."/>
            <person name="Salamov A."/>
            <person name="Andreopoulos B."/>
            <person name="Baker S."/>
            <person name="Barry K."/>
            <person name="Bills G."/>
            <person name="Bluhm B."/>
            <person name="Cannon C."/>
            <person name="Castanera R."/>
            <person name="Culley D."/>
            <person name="Daum C."/>
            <person name="Ezra D."/>
            <person name="Gonzalez J."/>
            <person name="Henrissat B."/>
            <person name="Kuo A."/>
            <person name="Liang C."/>
            <person name="Lipzen A."/>
            <person name="Lutzoni F."/>
            <person name="Magnuson J."/>
            <person name="Mondo S."/>
            <person name="Nolan M."/>
            <person name="Ohm R."/>
            <person name="Pangilinan J."/>
            <person name="Park H.-J."/>
            <person name="Ramirez L."/>
            <person name="Alfaro M."/>
            <person name="Sun H."/>
            <person name="Tritt A."/>
            <person name="Yoshinaga Y."/>
            <person name="Zwiers L.-H."/>
            <person name="Turgeon B."/>
            <person name="Goodwin S."/>
            <person name="Spatafora J."/>
            <person name="Crous P."/>
            <person name="Grigoriev I."/>
        </authorList>
    </citation>
    <scope>NUCLEOTIDE SEQUENCE [LARGE SCALE GENOMIC DNA]</scope>
    <source>
        <strain evidence="3">CBS 304.66</strain>
    </source>
</reference>
<name>A0A9P4K7B8_9PLEO</name>
<dbReference type="AlphaFoldDB" id="A0A9P4K7B8"/>
<evidence type="ECO:0000313" key="3">
    <source>
        <dbReference type="Proteomes" id="UP000800093"/>
    </source>
</evidence>
<evidence type="ECO:0000313" key="2">
    <source>
        <dbReference type="EMBL" id="KAF2263932.1"/>
    </source>
</evidence>
<protein>
    <submittedName>
        <fullName evidence="2">Uncharacterized protein</fullName>
    </submittedName>
</protein>
<feature type="transmembrane region" description="Helical" evidence="1">
    <location>
        <begin position="46"/>
        <end position="65"/>
    </location>
</feature>
<proteinExistence type="predicted"/>
<evidence type="ECO:0000256" key="1">
    <source>
        <dbReference type="SAM" id="Phobius"/>
    </source>
</evidence>
<dbReference type="Proteomes" id="UP000800093">
    <property type="component" value="Unassembled WGS sequence"/>
</dbReference>
<accession>A0A9P4K7B8</accession>
<organism evidence="2 3">
    <name type="scientific">Lojkania enalia</name>
    <dbReference type="NCBI Taxonomy" id="147567"/>
    <lineage>
        <taxon>Eukaryota</taxon>
        <taxon>Fungi</taxon>
        <taxon>Dikarya</taxon>
        <taxon>Ascomycota</taxon>
        <taxon>Pezizomycotina</taxon>
        <taxon>Dothideomycetes</taxon>
        <taxon>Pleosporomycetidae</taxon>
        <taxon>Pleosporales</taxon>
        <taxon>Pleosporales incertae sedis</taxon>
        <taxon>Lojkania</taxon>
    </lineage>
</organism>
<keyword evidence="1" id="KW-0812">Transmembrane</keyword>
<keyword evidence="1" id="KW-0472">Membrane</keyword>
<gene>
    <name evidence="2" type="ORF">CC78DRAFT_263575</name>
</gene>